<sequence length="82" mass="8361">MKYVTPIATAAALSVAPVQAGTLTEPAVEEMIEMEDKSSSSTGILVPLLLLGVVAAVIASSDDDDDDNTITTTLPSPSQNDG</sequence>
<accession>A0ABQ5VWK7</accession>
<evidence type="ECO:0000313" key="5">
    <source>
        <dbReference type="Proteomes" id="UP001156694"/>
    </source>
</evidence>
<reference evidence="5" key="1">
    <citation type="journal article" date="2019" name="Int. J. Syst. Evol. Microbiol.">
        <title>The Global Catalogue of Microorganisms (GCM) 10K type strain sequencing project: providing services to taxonomists for standard genome sequencing and annotation.</title>
        <authorList>
            <consortium name="The Broad Institute Genomics Platform"/>
            <consortium name="The Broad Institute Genome Sequencing Center for Infectious Disease"/>
            <person name="Wu L."/>
            <person name="Ma J."/>
        </authorList>
    </citation>
    <scope>NUCLEOTIDE SEQUENCE [LARGE SCALE GENOMIC DNA]</scope>
    <source>
        <strain evidence="5">NBRC 110140</strain>
    </source>
</reference>
<evidence type="ECO:0000256" key="3">
    <source>
        <dbReference type="SAM" id="SignalP"/>
    </source>
</evidence>
<evidence type="ECO:0000256" key="2">
    <source>
        <dbReference type="SAM" id="Phobius"/>
    </source>
</evidence>
<feature type="chain" id="PRO_5047086986" description="Ferrochelatase" evidence="3">
    <location>
        <begin position="21"/>
        <end position="82"/>
    </location>
</feature>
<gene>
    <name evidence="4" type="ORF">GCM10007939_21110</name>
</gene>
<keyword evidence="5" id="KW-1185">Reference proteome</keyword>
<keyword evidence="2" id="KW-1133">Transmembrane helix</keyword>
<keyword evidence="2" id="KW-0812">Transmembrane</keyword>
<feature type="compositionally biased region" description="Polar residues" evidence="1">
    <location>
        <begin position="69"/>
        <end position="82"/>
    </location>
</feature>
<feature type="region of interest" description="Disordered" evidence="1">
    <location>
        <begin position="62"/>
        <end position="82"/>
    </location>
</feature>
<comment type="caution">
    <text evidence="4">The sequence shown here is derived from an EMBL/GenBank/DDBJ whole genome shotgun (WGS) entry which is preliminary data.</text>
</comment>
<dbReference type="Proteomes" id="UP001156694">
    <property type="component" value="Unassembled WGS sequence"/>
</dbReference>
<keyword evidence="2" id="KW-0472">Membrane</keyword>
<dbReference type="RefSeq" id="WP_284378834.1">
    <property type="nucleotide sequence ID" value="NZ_BSNN01000005.1"/>
</dbReference>
<name>A0ABQ5VWK7_9RHOB</name>
<protein>
    <recommendedName>
        <fullName evidence="6">Ferrochelatase</fullName>
    </recommendedName>
</protein>
<feature type="signal peptide" evidence="3">
    <location>
        <begin position="1"/>
        <end position="20"/>
    </location>
</feature>
<evidence type="ECO:0000256" key="1">
    <source>
        <dbReference type="SAM" id="MobiDB-lite"/>
    </source>
</evidence>
<dbReference type="EMBL" id="BSNN01000005">
    <property type="protein sequence ID" value="GLQ35828.1"/>
    <property type="molecule type" value="Genomic_DNA"/>
</dbReference>
<keyword evidence="3" id="KW-0732">Signal</keyword>
<organism evidence="4 5">
    <name type="scientific">Amylibacter marinus</name>
    <dbReference type="NCBI Taxonomy" id="1475483"/>
    <lineage>
        <taxon>Bacteria</taxon>
        <taxon>Pseudomonadati</taxon>
        <taxon>Pseudomonadota</taxon>
        <taxon>Alphaproteobacteria</taxon>
        <taxon>Rhodobacterales</taxon>
        <taxon>Paracoccaceae</taxon>
        <taxon>Amylibacter</taxon>
    </lineage>
</organism>
<proteinExistence type="predicted"/>
<feature type="transmembrane region" description="Helical" evidence="2">
    <location>
        <begin position="44"/>
        <end position="61"/>
    </location>
</feature>
<evidence type="ECO:0008006" key="6">
    <source>
        <dbReference type="Google" id="ProtNLM"/>
    </source>
</evidence>
<evidence type="ECO:0000313" key="4">
    <source>
        <dbReference type="EMBL" id="GLQ35828.1"/>
    </source>
</evidence>